<sequence length="221" mass="24839">MTDAVDPDKAKKKLVHAGIPKAECLDDMEEFMAREENQTIDAALRNLDEQHSKYKFMELNLLQKKQRLKTQIPEIKTALEIVKLLITKRDASEDMETKFMMCEQVYSKAVIPPTERVCLWLGANVMLEYSLEAAEELLCKNSQTAVRNLTELNNDLDFLRDQITTTEVSILNTGCVIRSPFTVKERSASVGGVSASGTLLMHGSPVHAQGRPCLHLIQDMS</sequence>
<dbReference type="GO" id="GO:0007021">
    <property type="term" value="P:tubulin complex assembly"/>
    <property type="evidence" value="ECO:0007669"/>
    <property type="project" value="TreeGrafter"/>
</dbReference>
<dbReference type="GO" id="GO:0016272">
    <property type="term" value="C:prefoldin complex"/>
    <property type="evidence" value="ECO:0007669"/>
    <property type="project" value="InterPro"/>
</dbReference>
<reference evidence="4" key="1">
    <citation type="journal article" date="2020" name="Cell">
        <title>Large-Scale Comparative Analyses of Tick Genomes Elucidate Their Genetic Diversity and Vector Capacities.</title>
        <authorList>
            <consortium name="Tick Genome and Microbiome Consortium (TIGMIC)"/>
            <person name="Jia N."/>
            <person name="Wang J."/>
            <person name="Shi W."/>
            <person name="Du L."/>
            <person name="Sun Y."/>
            <person name="Zhan W."/>
            <person name="Jiang J.F."/>
            <person name="Wang Q."/>
            <person name="Zhang B."/>
            <person name="Ji P."/>
            <person name="Bell-Sakyi L."/>
            <person name="Cui X.M."/>
            <person name="Yuan T.T."/>
            <person name="Jiang B.G."/>
            <person name="Yang W.F."/>
            <person name="Lam T.T."/>
            <person name="Chang Q.C."/>
            <person name="Ding S.J."/>
            <person name="Wang X.J."/>
            <person name="Zhu J.G."/>
            <person name="Ruan X.D."/>
            <person name="Zhao L."/>
            <person name="Wei J.T."/>
            <person name="Ye R.Z."/>
            <person name="Que T.C."/>
            <person name="Du C.H."/>
            <person name="Zhou Y.H."/>
            <person name="Cheng J.X."/>
            <person name="Dai P.F."/>
            <person name="Guo W.B."/>
            <person name="Han X.H."/>
            <person name="Huang E.J."/>
            <person name="Li L.F."/>
            <person name="Wei W."/>
            <person name="Gao Y.C."/>
            <person name="Liu J.Z."/>
            <person name="Shao H.Z."/>
            <person name="Wang X."/>
            <person name="Wang C.C."/>
            <person name="Yang T.C."/>
            <person name="Huo Q.B."/>
            <person name="Li W."/>
            <person name="Chen H.Y."/>
            <person name="Chen S.E."/>
            <person name="Zhou L.G."/>
            <person name="Ni X.B."/>
            <person name="Tian J.H."/>
            <person name="Sheng Y."/>
            <person name="Liu T."/>
            <person name="Pan Y.S."/>
            <person name="Xia L.Y."/>
            <person name="Li J."/>
            <person name="Zhao F."/>
            <person name="Cao W.C."/>
        </authorList>
    </citation>
    <scope>NUCLEOTIDE SEQUENCE</scope>
    <source>
        <strain evidence="4">Rmic-2018</strain>
    </source>
</reference>
<dbReference type="Pfam" id="PF02996">
    <property type="entry name" value="Prefoldin"/>
    <property type="match status" value="1"/>
</dbReference>
<proteinExistence type="inferred from homology"/>
<dbReference type="Proteomes" id="UP000821866">
    <property type="component" value="Chromosome 7"/>
</dbReference>
<dbReference type="InterPro" id="IPR009053">
    <property type="entry name" value="Prefoldin"/>
</dbReference>
<dbReference type="AlphaFoldDB" id="A0A9J6DI63"/>
<name>A0A9J6DI63_RHIMP</name>
<keyword evidence="2" id="KW-0143">Chaperone</keyword>
<evidence type="ECO:0000256" key="1">
    <source>
        <dbReference type="ARBA" id="ARBA00010048"/>
    </source>
</evidence>
<dbReference type="PANTHER" id="PTHR12409:SF0">
    <property type="entry name" value="PREFOLDIN SUBUNIT 3"/>
    <property type="match status" value="1"/>
</dbReference>
<evidence type="ECO:0000313" key="5">
    <source>
        <dbReference type="Proteomes" id="UP000821866"/>
    </source>
</evidence>
<dbReference type="SUPFAM" id="SSF46579">
    <property type="entry name" value="Prefoldin"/>
    <property type="match status" value="1"/>
</dbReference>
<comment type="caution">
    <text evidence="4">The sequence shown here is derived from an EMBL/GenBank/DDBJ whole genome shotgun (WGS) entry which is preliminary data.</text>
</comment>
<keyword evidence="5" id="KW-1185">Reference proteome</keyword>
<dbReference type="GO" id="GO:0007017">
    <property type="term" value="P:microtubule-based process"/>
    <property type="evidence" value="ECO:0007669"/>
    <property type="project" value="TreeGrafter"/>
</dbReference>
<dbReference type="EMBL" id="JABSTU010000009">
    <property type="protein sequence ID" value="KAH8021651.1"/>
    <property type="molecule type" value="Genomic_DNA"/>
</dbReference>
<dbReference type="Gene3D" id="1.10.287.370">
    <property type="match status" value="1"/>
</dbReference>
<dbReference type="InterPro" id="IPR004127">
    <property type="entry name" value="Prefoldin_subunit_alpha"/>
</dbReference>
<evidence type="ECO:0008006" key="6">
    <source>
        <dbReference type="Google" id="ProtNLM"/>
    </source>
</evidence>
<dbReference type="GO" id="GO:0015631">
    <property type="term" value="F:tubulin binding"/>
    <property type="evidence" value="ECO:0007669"/>
    <property type="project" value="TreeGrafter"/>
</dbReference>
<dbReference type="VEuPathDB" id="VectorBase:LOC119174894"/>
<evidence type="ECO:0000256" key="2">
    <source>
        <dbReference type="ARBA" id="ARBA00023186"/>
    </source>
</evidence>
<dbReference type="InterPro" id="IPR016655">
    <property type="entry name" value="PFD3"/>
</dbReference>
<dbReference type="PANTHER" id="PTHR12409">
    <property type="entry name" value="PREFOLDIN SUBUNIT 3"/>
    <property type="match status" value="1"/>
</dbReference>
<dbReference type="FunFam" id="1.10.287.370:FF:000001">
    <property type="entry name" value="Prefoldin subunit 3"/>
    <property type="match status" value="1"/>
</dbReference>
<reference evidence="4" key="2">
    <citation type="submission" date="2021-09" db="EMBL/GenBank/DDBJ databases">
        <authorList>
            <person name="Jia N."/>
            <person name="Wang J."/>
            <person name="Shi W."/>
            <person name="Du L."/>
            <person name="Sun Y."/>
            <person name="Zhan W."/>
            <person name="Jiang J."/>
            <person name="Wang Q."/>
            <person name="Zhang B."/>
            <person name="Ji P."/>
            <person name="Sakyi L.B."/>
            <person name="Cui X."/>
            <person name="Yuan T."/>
            <person name="Jiang B."/>
            <person name="Yang W."/>
            <person name="Lam T.T.-Y."/>
            <person name="Chang Q."/>
            <person name="Ding S."/>
            <person name="Wang X."/>
            <person name="Zhu J."/>
            <person name="Ruan X."/>
            <person name="Zhao L."/>
            <person name="Wei J."/>
            <person name="Que T."/>
            <person name="Du C."/>
            <person name="Cheng J."/>
            <person name="Dai P."/>
            <person name="Han X."/>
            <person name="Huang E."/>
            <person name="Gao Y."/>
            <person name="Liu J."/>
            <person name="Shao H."/>
            <person name="Ye R."/>
            <person name="Li L."/>
            <person name="Wei W."/>
            <person name="Wang X."/>
            <person name="Wang C."/>
            <person name="Huo Q."/>
            <person name="Li W."/>
            <person name="Guo W."/>
            <person name="Chen H."/>
            <person name="Chen S."/>
            <person name="Zhou L."/>
            <person name="Zhou L."/>
            <person name="Ni X."/>
            <person name="Tian J."/>
            <person name="Zhou Y."/>
            <person name="Sheng Y."/>
            <person name="Liu T."/>
            <person name="Pan Y."/>
            <person name="Xia L."/>
            <person name="Li J."/>
            <person name="Zhao F."/>
            <person name="Cao W."/>
        </authorList>
    </citation>
    <scope>NUCLEOTIDE SEQUENCE</scope>
    <source>
        <strain evidence="4">Rmic-2018</strain>
        <tissue evidence="4">Larvae</tissue>
    </source>
</reference>
<comment type="similarity">
    <text evidence="1">Belongs to the prefoldin subunit alpha family.</text>
</comment>
<dbReference type="GO" id="GO:0005737">
    <property type="term" value="C:cytoplasm"/>
    <property type="evidence" value="ECO:0007669"/>
    <property type="project" value="TreeGrafter"/>
</dbReference>
<feature type="coiled-coil region" evidence="3">
    <location>
        <begin position="142"/>
        <end position="169"/>
    </location>
</feature>
<protein>
    <recommendedName>
        <fullName evidence="6">Prefoldin subunit 3</fullName>
    </recommendedName>
</protein>
<dbReference type="GO" id="GO:0006457">
    <property type="term" value="P:protein folding"/>
    <property type="evidence" value="ECO:0007669"/>
    <property type="project" value="InterPro"/>
</dbReference>
<gene>
    <name evidence="4" type="ORF">HPB51_016047</name>
</gene>
<dbReference type="CDD" id="cd23156">
    <property type="entry name" value="Prefoldin_3"/>
    <property type="match status" value="1"/>
</dbReference>
<organism evidence="4 5">
    <name type="scientific">Rhipicephalus microplus</name>
    <name type="common">Cattle tick</name>
    <name type="synonym">Boophilus microplus</name>
    <dbReference type="NCBI Taxonomy" id="6941"/>
    <lineage>
        <taxon>Eukaryota</taxon>
        <taxon>Metazoa</taxon>
        <taxon>Ecdysozoa</taxon>
        <taxon>Arthropoda</taxon>
        <taxon>Chelicerata</taxon>
        <taxon>Arachnida</taxon>
        <taxon>Acari</taxon>
        <taxon>Parasitiformes</taxon>
        <taxon>Ixodida</taxon>
        <taxon>Ixodoidea</taxon>
        <taxon>Ixodidae</taxon>
        <taxon>Rhipicephalinae</taxon>
        <taxon>Rhipicephalus</taxon>
        <taxon>Boophilus</taxon>
    </lineage>
</organism>
<evidence type="ECO:0000256" key="3">
    <source>
        <dbReference type="SAM" id="Coils"/>
    </source>
</evidence>
<evidence type="ECO:0000313" key="4">
    <source>
        <dbReference type="EMBL" id="KAH8021651.1"/>
    </source>
</evidence>
<accession>A0A9J6DI63</accession>
<keyword evidence="3" id="KW-0175">Coiled coil</keyword>